<dbReference type="AlphaFoldDB" id="A0A4U5NWE0"/>
<gene>
    <name evidence="2" type="ORF">L596_012221</name>
</gene>
<feature type="region of interest" description="Disordered" evidence="1">
    <location>
        <begin position="1"/>
        <end position="25"/>
    </location>
</feature>
<keyword evidence="3" id="KW-1185">Reference proteome</keyword>
<evidence type="ECO:0000313" key="2">
    <source>
        <dbReference type="EMBL" id="TKR87889.1"/>
    </source>
</evidence>
<proteinExistence type="predicted"/>
<reference evidence="2 3" key="2">
    <citation type="journal article" date="2019" name="G3 (Bethesda)">
        <title>Hybrid Assembly of the Genome of the Entomopathogenic Nematode Steinernema carpocapsae Identifies the X-Chromosome.</title>
        <authorList>
            <person name="Serra L."/>
            <person name="Macchietto M."/>
            <person name="Macias-Munoz A."/>
            <person name="McGill C.J."/>
            <person name="Rodriguez I.M."/>
            <person name="Rodriguez B."/>
            <person name="Murad R."/>
            <person name="Mortazavi A."/>
        </authorList>
    </citation>
    <scope>NUCLEOTIDE SEQUENCE [LARGE SCALE GENOMIC DNA]</scope>
    <source>
        <strain evidence="2 3">ALL</strain>
    </source>
</reference>
<reference evidence="2 3" key="1">
    <citation type="journal article" date="2015" name="Genome Biol.">
        <title>Comparative genomics of Steinernema reveals deeply conserved gene regulatory networks.</title>
        <authorList>
            <person name="Dillman A.R."/>
            <person name="Macchietto M."/>
            <person name="Porter C.F."/>
            <person name="Rogers A."/>
            <person name="Williams B."/>
            <person name="Antoshechkin I."/>
            <person name="Lee M.M."/>
            <person name="Goodwin Z."/>
            <person name="Lu X."/>
            <person name="Lewis E.E."/>
            <person name="Goodrich-Blair H."/>
            <person name="Stock S.P."/>
            <person name="Adams B.J."/>
            <person name="Sternberg P.W."/>
            <person name="Mortazavi A."/>
        </authorList>
    </citation>
    <scope>NUCLEOTIDE SEQUENCE [LARGE SCALE GENOMIC DNA]</scope>
    <source>
        <strain evidence="2 3">ALL</strain>
    </source>
</reference>
<dbReference type="Proteomes" id="UP000298663">
    <property type="component" value="Unassembled WGS sequence"/>
</dbReference>
<dbReference type="EMBL" id="AZBU02000003">
    <property type="protein sequence ID" value="TKR87889.1"/>
    <property type="molecule type" value="Genomic_DNA"/>
</dbReference>
<comment type="caution">
    <text evidence="2">The sequence shown here is derived from an EMBL/GenBank/DDBJ whole genome shotgun (WGS) entry which is preliminary data.</text>
</comment>
<name>A0A4U5NWE0_STECR</name>
<sequence length="139" mass="16117">MQMTISGIDKIHSSPPPSQHGKCKRGGEATFNRFKSYPARLVFVSLPTHIFKRFVPLSRKRDRREIRNNVQNSPRPRRCGRFCYRNLRSERQLLHQRFWFHMLQQGPRKGDEVGDAVEGPPGLGRLDPENGRIVAGRQI</sequence>
<organism evidence="2 3">
    <name type="scientific">Steinernema carpocapsae</name>
    <name type="common">Entomopathogenic nematode</name>
    <dbReference type="NCBI Taxonomy" id="34508"/>
    <lineage>
        <taxon>Eukaryota</taxon>
        <taxon>Metazoa</taxon>
        <taxon>Ecdysozoa</taxon>
        <taxon>Nematoda</taxon>
        <taxon>Chromadorea</taxon>
        <taxon>Rhabditida</taxon>
        <taxon>Tylenchina</taxon>
        <taxon>Panagrolaimomorpha</taxon>
        <taxon>Strongyloidoidea</taxon>
        <taxon>Steinernematidae</taxon>
        <taxon>Steinernema</taxon>
    </lineage>
</organism>
<evidence type="ECO:0000313" key="3">
    <source>
        <dbReference type="Proteomes" id="UP000298663"/>
    </source>
</evidence>
<feature type="region of interest" description="Disordered" evidence="1">
    <location>
        <begin position="107"/>
        <end position="130"/>
    </location>
</feature>
<accession>A0A4U5NWE0</accession>
<evidence type="ECO:0000256" key="1">
    <source>
        <dbReference type="SAM" id="MobiDB-lite"/>
    </source>
</evidence>
<protein>
    <submittedName>
        <fullName evidence="2">Uncharacterized protein</fullName>
    </submittedName>
</protein>